<dbReference type="InterPro" id="IPR020846">
    <property type="entry name" value="MFS_dom"/>
</dbReference>
<feature type="transmembrane region" description="Helical" evidence="6">
    <location>
        <begin position="45"/>
        <end position="66"/>
    </location>
</feature>
<dbReference type="PANTHER" id="PTHR23513:SF6">
    <property type="entry name" value="MAJOR FACILITATOR SUPERFAMILY ASSOCIATED DOMAIN-CONTAINING PROTEIN"/>
    <property type="match status" value="1"/>
</dbReference>
<dbReference type="GO" id="GO:0005886">
    <property type="term" value="C:plasma membrane"/>
    <property type="evidence" value="ECO:0007669"/>
    <property type="project" value="UniProtKB-SubCell"/>
</dbReference>
<organism evidence="8 9">
    <name type="scientific">Micromonospora pisi</name>
    <dbReference type="NCBI Taxonomy" id="589240"/>
    <lineage>
        <taxon>Bacteria</taxon>
        <taxon>Bacillati</taxon>
        <taxon>Actinomycetota</taxon>
        <taxon>Actinomycetes</taxon>
        <taxon>Micromonosporales</taxon>
        <taxon>Micromonosporaceae</taxon>
        <taxon>Micromonospora</taxon>
    </lineage>
</organism>
<evidence type="ECO:0000256" key="6">
    <source>
        <dbReference type="SAM" id="Phobius"/>
    </source>
</evidence>
<dbReference type="InterPro" id="IPR036259">
    <property type="entry name" value="MFS_trans_sf"/>
</dbReference>
<feature type="transmembrane region" description="Helical" evidence="6">
    <location>
        <begin position="359"/>
        <end position="392"/>
    </location>
</feature>
<dbReference type="EMBL" id="RBKT01000001">
    <property type="protein sequence ID" value="RKR89766.1"/>
    <property type="molecule type" value="Genomic_DNA"/>
</dbReference>
<feature type="transmembrane region" description="Helical" evidence="6">
    <location>
        <begin position="282"/>
        <end position="301"/>
    </location>
</feature>
<dbReference type="Pfam" id="PF07690">
    <property type="entry name" value="MFS_1"/>
    <property type="match status" value="1"/>
</dbReference>
<keyword evidence="9" id="KW-1185">Reference proteome</keyword>
<evidence type="ECO:0000256" key="1">
    <source>
        <dbReference type="ARBA" id="ARBA00004651"/>
    </source>
</evidence>
<gene>
    <name evidence="8" type="ORF">BDK92_4122</name>
</gene>
<evidence type="ECO:0000256" key="3">
    <source>
        <dbReference type="ARBA" id="ARBA00022692"/>
    </source>
</evidence>
<keyword evidence="3 6" id="KW-0812">Transmembrane</keyword>
<dbReference type="Gene3D" id="1.20.1250.20">
    <property type="entry name" value="MFS general substrate transporter like domains"/>
    <property type="match status" value="1"/>
</dbReference>
<dbReference type="PANTHER" id="PTHR23513">
    <property type="entry name" value="INTEGRAL MEMBRANE EFFLUX PROTEIN-RELATED"/>
    <property type="match status" value="1"/>
</dbReference>
<dbReference type="SUPFAM" id="SSF103473">
    <property type="entry name" value="MFS general substrate transporter"/>
    <property type="match status" value="1"/>
</dbReference>
<feature type="transmembrane region" description="Helical" evidence="6">
    <location>
        <begin position="73"/>
        <end position="95"/>
    </location>
</feature>
<protein>
    <submittedName>
        <fullName evidence="8">MFS transporter</fullName>
    </submittedName>
</protein>
<feature type="transmembrane region" description="Helical" evidence="6">
    <location>
        <begin position="248"/>
        <end position="270"/>
    </location>
</feature>
<dbReference type="PROSITE" id="PS50850">
    <property type="entry name" value="MFS"/>
    <property type="match status" value="1"/>
</dbReference>
<feature type="domain" description="Major facilitator superfamily (MFS) profile" evidence="7">
    <location>
        <begin position="216"/>
        <end position="409"/>
    </location>
</feature>
<comment type="caution">
    <text evidence="8">The sequence shown here is derived from an EMBL/GenBank/DDBJ whole genome shotgun (WGS) entry which is preliminary data.</text>
</comment>
<sequence length="409" mass="42326">MLQGRSFQKLWGAATLSAFGDSISSTALPLTAILVLDANVVESAILSALIWVPSLLLSVPAGAWVDRSGNRRLVMVAANIGRFVALGSVPLGVALDALSMTQLYTVMFALGACSVLSAVSETGIFAAVIPPDQYVEGQATIHGSHATAMLAGPAAGGYLVQAFSAPLAIMIDAVSALISALLLSRIRIVEVRASATEKVRDSLHSGATFIWRTPFIRTALTVTATVNFFNLMFNAVLMWYFVNHLDMSGGAVGLVLSAQAVGAIVGASFAPRLSAHIGLGRTLLTGCLLFNAPLILVPFVNRADVTGVALLLLAAIGSGYGAATQDISVGSVFALVVPEAMRSRVRGAYQMVSFGIRPLGALAGAAVSTVIGAHSTLLVGAVGGSLAFLWLLPSPLLNFRAPERVLDDA</sequence>
<proteinExistence type="predicted"/>
<keyword evidence="4 6" id="KW-1133">Transmembrane helix</keyword>
<dbReference type="AlphaFoldDB" id="A0A495JL88"/>
<evidence type="ECO:0000313" key="9">
    <source>
        <dbReference type="Proteomes" id="UP000277671"/>
    </source>
</evidence>
<dbReference type="Proteomes" id="UP000277671">
    <property type="component" value="Unassembled WGS sequence"/>
</dbReference>
<evidence type="ECO:0000256" key="2">
    <source>
        <dbReference type="ARBA" id="ARBA00022475"/>
    </source>
</evidence>
<dbReference type="GO" id="GO:0022857">
    <property type="term" value="F:transmembrane transporter activity"/>
    <property type="evidence" value="ECO:0007669"/>
    <property type="project" value="InterPro"/>
</dbReference>
<evidence type="ECO:0000313" key="8">
    <source>
        <dbReference type="EMBL" id="RKR89766.1"/>
    </source>
</evidence>
<feature type="transmembrane region" description="Helical" evidence="6">
    <location>
        <begin position="107"/>
        <end position="129"/>
    </location>
</feature>
<reference evidence="8" key="1">
    <citation type="submission" date="2018-10" db="EMBL/GenBank/DDBJ databases">
        <title>Sequencing the genomes of 1000 actinobacteria strains.</title>
        <authorList>
            <person name="Klenk H.-P."/>
        </authorList>
    </citation>
    <scope>NUCLEOTIDE SEQUENCE [LARGE SCALE GENOMIC DNA]</scope>
    <source>
        <strain evidence="8">DSM 45175</strain>
    </source>
</reference>
<dbReference type="RefSeq" id="WP_170208627.1">
    <property type="nucleotide sequence ID" value="NZ_RBKT01000001.1"/>
</dbReference>
<accession>A0A495JL88</accession>
<name>A0A495JL88_9ACTN</name>
<feature type="transmembrane region" description="Helical" evidence="6">
    <location>
        <begin position="307"/>
        <end position="338"/>
    </location>
</feature>
<comment type="subcellular location">
    <subcellularLocation>
        <location evidence="1">Cell membrane</location>
        <topology evidence="1">Multi-pass membrane protein</topology>
    </subcellularLocation>
</comment>
<feature type="transmembrane region" description="Helical" evidence="6">
    <location>
        <begin position="165"/>
        <end position="183"/>
    </location>
</feature>
<keyword evidence="5 6" id="KW-0472">Membrane</keyword>
<evidence type="ECO:0000256" key="5">
    <source>
        <dbReference type="ARBA" id="ARBA00023136"/>
    </source>
</evidence>
<dbReference type="CDD" id="cd06173">
    <property type="entry name" value="MFS_MefA_like"/>
    <property type="match status" value="1"/>
</dbReference>
<feature type="transmembrane region" description="Helical" evidence="6">
    <location>
        <begin position="219"/>
        <end position="242"/>
    </location>
</feature>
<evidence type="ECO:0000259" key="7">
    <source>
        <dbReference type="PROSITE" id="PS50850"/>
    </source>
</evidence>
<dbReference type="InterPro" id="IPR011701">
    <property type="entry name" value="MFS"/>
</dbReference>
<keyword evidence="2" id="KW-1003">Cell membrane</keyword>
<evidence type="ECO:0000256" key="4">
    <source>
        <dbReference type="ARBA" id="ARBA00022989"/>
    </source>
</evidence>